<protein>
    <submittedName>
        <fullName evidence="1">Uncharacterized protein</fullName>
    </submittedName>
</protein>
<gene>
    <name evidence="1" type="ORF">ALC56_11282</name>
</gene>
<evidence type="ECO:0000313" key="2">
    <source>
        <dbReference type="Proteomes" id="UP000078541"/>
    </source>
</evidence>
<dbReference type="Proteomes" id="UP000078541">
    <property type="component" value="Unassembled WGS sequence"/>
</dbReference>
<name>A0A195F1C2_9HYME</name>
<dbReference type="EMBL" id="KQ981864">
    <property type="protein sequence ID" value="KYN34176.1"/>
    <property type="molecule type" value="Genomic_DNA"/>
</dbReference>
<accession>A0A195F1C2</accession>
<proteinExistence type="predicted"/>
<reference evidence="1 2" key="1">
    <citation type="submission" date="2016-03" db="EMBL/GenBank/DDBJ databases">
        <title>Trachymyrmex septentrionalis WGS genome.</title>
        <authorList>
            <person name="Nygaard S."/>
            <person name="Hu H."/>
            <person name="Boomsma J."/>
            <person name="Zhang G."/>
        </authorList>
    </citation>
    <scope>NUCLEOTIDE SEQUENCE [LARGE SCALE GENOMIC DNA]</scope>
    <source>
        <strain evidence="1">Tsep2-gDNA-1</strain>
        <tissue evidence="1">Whole body</tissue>
    </source>
</reference>
<organism evidence="1 2">
    <name type="scientific">Trachymyrmex septentrionalis</name>
    <dbReference type="NCBI Taxonomy" id="34720"/>
    <lineage>
        <taxon>Eukaryota</taxon>
        <taxon>Metazoa</taxon>
        <taxon>Ecdysozoa</taxon>
        <taxon>Arthropoda</taxon>
        <taxon>Hexapoda</taxon>
        <taxon>Insecta</taxon>
        <taxon>Pterygota</taxon>
        <taxon>Neoptera</taxon>
        <taxon>Endopterygota</taxon>
        <taxon>Hymenoptera</taxon>
        <taxon>Apocrita</taxon>
        <taxon>Aculeata</taxon>
        <taxon>Formicoidea</taxon>
        <taxon>Formicidae</taxon>
        <taxon>Myrmicinae</taxon>
        <taxon>Trachymyrmex</taxon>
    </lineage>
</organism>
<evidence type="ECO:0000313" key="1">
    <source>
        <dbReference type="EMBL" id="KYN34176.1"/>
    </source>
</evidence>
<keyword evidence="2" id="KW-1185">Reference proteome</keyword>
<sequence>MPTPLAQIASKRKRERKAVSQPIAAAQVNAFLLSCNSSQLEPTSGSITAEEEELSRSLRYLRRRTCVCIGPKGERSHCLTVSYMRRLCRGLKMRLGQTRGCIRDREEVSVILRRLHCESHVFVATSCHSYSRRALGVFHKIGNSVQGGKKNNDLVGDDVNEDTGLSSILWWICSMPSEDVQKRRCVTSNVIAIRASTYKEAVRTKKKLKTVENPTGETG</sequence>
<dbReference type="AlphaFoldDB" id="A0A195F1C2"/>